<keyword evidence="1" id="KW-0472">Membrane</keyword>
<feature type="transmembrane region" description="Helical" evidence="1">
    <location>
        <begin position="16"/>
        <end position="38"/>
    </location>
</feature>
<comment type="caution">
    <text evidence="2">The sequence shown here is derived from an EMBL/GenBank/DDBJ whole genome shotgun (WGS) entry which is preliminary data.</text>
</comment>
<dbReference type="AlphaFoldDB" id="A0A0M0KDQ3"/>
<feature type="transmembrane region" description="Helical" evidence="1">
    <location>
        <begin position="144"/>
        <end position="163"/>
    </location>
</feature>
<evidence type="ECO:0008006" key="3">
    <source>
        <dbReference type="Google" id="ProtNLM"/>
    </source>
</evidence>
<dbReference type="PANTHER" id="PTHR37305">
    <property type="entry name" value="INTEGRAL MEMBRANE PROTEIN-RELATED"/>
    <property type="match status" value="1"/>
</dbReference>
<dbReference type="Pfam" id="PF12730">
    <property type="entry name" value="ABC2_membrane_4"/>
    <property type="match status" value="1"/>
</dbReference>
<dbReference type="RefSeq" id="WP_010896624.1">
    <property type="nucleotide sequence ID" value="NZ_CP040441.1"/>
</dbReference>
<dbReference type="CDD" id="cd21809">
    <property type="entry name" value="ABC-2_lan_permease-like"/>
    <property type="match status" value="1"/>
</dbReference>
<reference evidence="2" key="1">
    <citation type="submission" date="2015-08" db="EMBL/GenBank/DDBJ databases">
        <title>Complete DNA Sequence of Pseudomonas syringae pv. actinidiae, the Causal Agent of Kiwifruit Canker Disease.</title>
        <authorList>
            <person name="Rikkerink E.H.A."/>
            <person name="Fineran P.C."/>
        </authorList>
    </citation>
    <scope>NUCLEOTIDE SEQUENCE</scope>
    <source>
        <strain evidence="2">DSM 13666</strain>
    </source>
</reference>
<proteinExistence type="predicted"/>
<dbReference type="OMA" id="SEWFPLA"/>
<feature type="transmembrane region" description="Helical" evidence="1">
    <location>
        <begin position="101"/>
        <end position="124"/>
    </location>
</feature>
<evidence type="ECO:0000313" key="2">
    <source>
        <dbReference type="EMBL" id="KOO36960.1"/>
    </source>
</evidence>
<dbReference type="EMBL" id="LILD01000003">
    <property type="protein sequence ID" value="KOO36960.1"/>
    <property type="molecule type" value="Genomic_DNA"/>
</dbReference>
<sequence length="236" mass="26988">MILDLLRSDLLKTKKIAWLLVLFGPIGVVGLQFINYSLRYDHLLSVHPDHGYFFLVNVHAFWPPALLLGITLIISLQASIEHQKNLWKQILILPVRREQVYLSKLFLIVTMLLLTSLFLVGWTYVTGIYFGFTNEFSLLQAFQMSFYTLFAAWPFVLLQFWLSMHFKNQGAALTVGIASAAFIMYAQGVPDWLPWKWPLLLDGFSESLSTSVLYGSILGIVFALLSMLVLTRKDVH</sequence>
<dbReference type="PANTHER" id="PTHR37305:SF1">
    <property type="entry name" value="MEMBRANE PROTEIN"/>
    <property type="match status" value="1"/>
</dbReference>
<accession>A0A4Y7WTR7</accession>
<evidence type="ECO:0000256" key="1">
    <source>
        <dbReference type="SAM" id="Phobius"/>
    </source>
</evidence>
<keyword evidence="1" id="KW-1133">Transmembrane helix</keyword>
<protein>
    <recommendedName>
        <fullName evidence="3">Permease</fullName>
    </recommendedName>
</protein>
<dbReference type="GeneID" id="87596010"/>
<feature type="transmembrane region" description="Helical" evidence="1">
    <location>
        <begin position="170"/>
        <end position="188"/>
    </location>
</feature>
<organism evidence="2">
    <name type="scientific">Halalkalibacterium halodurans</name>
    <name type="common">Bacillus halodurans</name>
    <dbReference type="NCBI Taxonomy" id="86665"/>
    <lineage>
        <taxon>Bacteria</taxon>
        <taxon>Bacillati</taxon>
        <taxon>Bacillota</taxon>
        <taxon>Bacilli</taxon>
        <taxon>Bacillales</taxon>
        <taxon>Bacillaceae</taxon>
        <taxon>Halalkalibacterium (ex Joshi et al. 2022)</taxon>
    </lineage>
</organism>
<name>A0A0M0KDQ3_ALKHA</name>
<feature type="transmembrane region" description="Helical" evidence="1">
    <location>
        <begin position="208"/>
        <end position="230"/>
    </location>
</feature>
<dbReference type="PATRIC" id="fig|136160.3.peg.4229"/>
<feature type="transmembrane region" description="Helical" evidence="1">
    <location>
        <begin position="58"/>
        <end position="80"/>
    </location>
</feature>
<accession>A0A0M0KDQ3</accession>
<gene>
    <name evidence="2" type="ORF">AMD02_16385</name>
</gene>
<keyword evidence="1" id="KW-0812">Transmembrane</keyword>